<comment type="similarity">
    <text evidence="2 14 15">Belongs to the TonB-dependent receptor family.</text>
</comment>
<evidence type="ECO:0000256" key="8">
    <source>
        <dbReference type="ARBA" id="ARBA00023004"/>
    </source>
</evidence>
<dbReference type="InterPro" id="IPR037066">
    <property type="entry name" value="Plug_dom_sf"/>
</dbReference>
<comment type="caution">
    <text evidence="18">The sequence shown here is derived from an EMBL/GenBank/DDBJ whole genome shotgun (WGS) entry which is preliminary data.</text>
</comment>
<keyword evidence="7 16" id="KW-0732">Signal</keyword>
<keyword evidence="5" id="KW-0410">Iron transport</keyword>
<dbReference type="PROSITE" id="PS52016">
    <property type="entry name" value="TONB_DEPENDENT_REC_3"/>
    <property type="match status" value="1"/>
</dbReference>
<evidence type="ECO:0000256" key="7">
    <source>
        <dbReference type="ARBA" id="ARBA00022729"/>
    </source>
</evidence>
<keyword evidence="19" id="KW-1185">Reference proteome</keyword>
<keyword evidence="11 14" id="KW-0472">Membrane</keyword>
<evidence type="ECO:0000256" key="1">
    <source>
        <dbReference type="ARBA" id="ARBA00004571"/>
    </source>
</evidence>
<evidence type="ECO:0000256" key="14">
    <source>
        <dbReference type="PROSITE-ProRule" id="PRU01360"/>
    </source>
</evidence>
<accession>A0ABX0V9H2</accession>
<dbReference type="InterPro" id="IPR010105">
    <property type="entry name" value="TonB_sidphr_rcpt"/>
</dbReference>
<dbReference type="InterPro" id="IPR012910">
    <property type="entry name" value="Plug_dom"/>
</dbReference>
<dbReference type="Gene3D" id="2.40.170.20">
    <property type="entry name" value="TonB-dependent receptor, beta-barrel domain"/>
    <property type="match status" value="1"/>
</dbReference>
<evidence type="ECO:0000256" key="3">
    <source>
        <dbReference type="ARBA" id="ARBA00022448"/>
    </source>
</evidence>
<dbReference type="Pfam" id="PF07660">
    <property type="entry name" value="STN"/>
    <property type="match status" value="1"/>
</dbReference>
<evidence type="ECO:0000256" key="12">
    <source>
        <dbReference type="ARBA" id="ARBA00023170"/>
    </source>
</evidence>
<name>A0ABX0V9H2_9HYPH</name>
<keyword evidence="10 15" id="KW-0798">TonB box</keyword>
<evidence type="ECO:0000256" key="4">
    <source>
        <dbReference type="ARBA" id="ARBA00022452"/>
    </source>
</evidence>
<dbReference type="InterPro" id="IPR036942">
    <property type="entry name" value="Beta-barrel_TonB_sf"/>
</dbReference>
<evidence type="ECO:0000256" key="15">
    <source>
        <dbReference type="RuleBase" id="RU003357"/>
    </source>
</evidence>
<dbReference type="Gene3D" id="3.55.50.30">
    <property type="match status" value="1"/>
</dbReference>
<evidence type="ECO:0000259" key="17">
    <source>
        <dbReference type="SMART" id="SM00965"/>
    </source>
</evidence>
<reference evidence="18 19" key="1">
    <citation type="submission" date="2020-03" db="EMBL/GenBank/DDBJ databases">
        <title>Genomic Encyclopedia of Type Strains, Phase IV (KMG-IV): sequencing the most valuable type-strain genomes for metagenomic binning, comparative biology and taxonomic classification.</title>
        <authorList>
            <person name="Goeker M."/>
        </authorList>
    </citation>
    <scope>NUCLEOTIDE SEQUENCE [LARGE SCALE GENOMIC DNA]</scope>
    <source>
        <strain evidence="18 19">DSM 103870</strain>
    </source>
</reference>
<feature type="signal peptide" evidence="16">
    <location>
        <begin position="1"/>
        <end position="31"/>
    </location>
</feature>
<keyword evidence="6 14" id="KW-0812">Transmembrane</keyword>
<comment type="subcellular location">
    <subcellularLocation>
        <location evidence="1 14">Cell outer membrane</location>
        <topology evidence="1 14">Multi-pass membrane protein</topology>
    </subcellularLocation>
</comment>
<protein>
    <submittedName>
        <fullName evidence="18">Iron complex outermembrane receptor protein</fullName>
    </submittedName>
</protein>
<evidence type="ECO:0000256" key="5">
    <source>
        <dbReference type="ARBA" id="ARBA00022496"/>
    </source>
</evidence>
<dbReference type="NCBIfam" id="TIGR01783">
    <property type="entry name" value="TonB-siderophor"/>
    <property type="match status" value="1"/>
</dbReference>
<dbReference type="SMART" id="SM00965">
    <property type="entry name" value="STN"/>
    <property type="match status" value="1"/>
</dbReference>
<keyword evidence="3 14" id="KW-0813">Transport</keyword>
<dbReference type="InterPro" id="IPR000531">
    <property type="entry name" value="Beta-barrel_TonB"/>
</dbReference>
<evidence type="ECO:0000256" key="6">
    <source>
        <dbReference type="ARBA" id="ARBA00022692"/>
    </source>
</evidence>
<proteinExistence type="inferred from homology"/>
<organism evidence="18 19">
    <name type="scientific">Pseudochelatococcus lubricantis</name>
    <dbReference type="NCBI Taxonomy" id="1538102"/>
    <lineage>
        <taxon>Bacteria</taxon>
        <taxon>Pseudomonadati</taxon>
        <taxon>Pseudomonadota</taxon>
        <taxon>Alphaproteobacteria</taxon>
        <taxon>Hyphomicrobiales</taxon>
        <taxon>Chelatococcaceae</taxon>
        <taxon>Pseudochelatococcus</taxon>
    </lineage>
</organism>
<dbReference type="Gene3D" id="2.170.130.10">
    <property type="entry name" value="TonB-dependent receptor, plug domain"/>
    <property type="match status" value="1"/>
</dbReference>
<feature type="domain" description="Secretin/TonB short N-terminal" evidence="17">
    <location>
        <begin position="62"/>
        <end position="113"/>
    </location>
</feature>
<feature type="chain" id="PRO_5045932174" evidence="16">
    <location>
        <begin position="32"/>
        <end position="811"/>
    </location>
</feature>
<dbReference type="RefSeq" id="WP_246225424.1">
    <property type="nucleotide sequence ID" value="NZ_JAASQI010000010.1"/>
</dbReference>
<evidence type="ECO:0000313" key="19">
    <source>
        <dbReference type="Proteomes" id="UP001429580"/>
    </source>
</evidence>
<dbReference type="InterPro" id="IPR011662">
    <property type="entry name" value="Secretin/TonB_short_N"/>
</dbReference>
<evidence type="ECO:0000256" key="2">
    <source>
        <dbReference type="ARBA" id="ARBA00009810"/>
    </source>
</evidence>
<dbReference type="InterPro" id="IPR039426">
    <property type="entry name" value="TonB-dep_rcpt-like"/>
</dbReference>
<dbReference type="Proteomes" id="UP001429580">
    <property type="component" value="Unassembled WGS sequence"/>
</dbReference>
<keyword evidence="8" id="KW-0408">Iron</keyword>
<evidence type="ECO:0000313" key="18">
    <source>
        <dbReference type="EMBL" id="NIJ59826.1"/>
    </source>
</evidence>
<keyword evidence="13 14" id="KW-0998">Cell outer membrane</keyword>
<dbReference type="Pfam" id="PF00593">
    <property type="entry name" value="TonB_dep_Rec_b-barrel"/>
    <property type="match status" value="1"/>
</dbReference>
<dbReference type="PANTHER" id="PTHR32552">
    <property type="entry name" value="FERRICHROME IRON RECEPTOR-RELATED"/>
    <property type="match status" value="1"/>
</dbReference>
<keyword evidence="4 14" id="KW-1134">Transmembrane beta strand</keyword>
<gene>
    <name evidence="18" type="ORF">FHS82_003687</name>
</gene>
<dbReference type="CDD" id="cd01347">
    <property type="entry name" value="ligand_gated_channel"/>
    <property type="match status" value="1"/>
</dbReference>
<evidence type="ECO:0000256" key="16">
    <source>
        <dbReference type="SAM" id="SignalP"/>
    </source>
</evidence>
<keyword evidence="9" id="KW-0406">Ion transport</keyword>
<keyword evidence="12 18" id="KW-0675">Receptor</keyword>
<dbReference type="SUPFAM" id="SSF56935">
    <property type="entry name" value="Porins"/>
    <property type="match status" value="1"/>
</dbReference>
<dbReference type="EMBL" id="JAASQI010000010">
    <property type="protein sequence ID" value="NIJ59826.1"/>
    <property type="molecule type" value="Genomic_DNA"/>
</dbReference>
<dbReference type="Pfam" id="PF07715">
    <property type="entry name" value="Plug"/>
    <property type="match status" value="1"/>
</dbReference>
<evidence type="ECO:0000256" key="10">
    <source>
        <dbReference type="ARBA" id="ARBA00023077"/>
    </source>
</evidence>
<sequence>MRRNGAGRKSFLLAALLLAASAGVSVTAVHAQQRAAQRQFDFNIPAKPVTQAVNDIGRVAGLSVVFRENRPIAAMGRAVRGSLTADQALAMLLAGTGLTYRFSNAGTVQIFDPSASSENGAALADDGSTVLDTIEVAGVRGDGTRGYVATRSSAGTKTDTPLIETPRSISVVTRQELDNRGVQSVPEAVRYTSGVTTGAFGYDPRFDQIYIRGFATTTLGDYRDGLRQISGGYATFRTEPYSLDRIDIVKGPVSVLYGQGTPGGLIDRQSKLPTEEAHHEIEAQAGSYGRLQGAFDIGGPVDPDRKFLYRIVALGRAGETNYDIEDRRLLLAPSFTWRPTDGSSLTVYSLAQQDETDSNVAMINRNSRTSSLRASDPNYDYQKQKQFQIGYNLSHRINDVWTLRQNLRFGVVDLDSRYLTGGVTGGGFANASSSVYRRGTAAVVERLRTFQVDNQAQADFATGSLQHTLLLGLDYAHMNSRFDTGTSAANPAFALDVLNPYYGLSGATPAITSRTNTDFDQVGLYAQDQIRLGNWRLSLGGRQDWTDRTQTNLLTGGVNSKRNDDAFSYNAGLLYLFDNGIAPYVSYSTSFQPTSSLDRDGRVLEPSEGEQLEAGVKYQPADGRLSLTLSAYQLIEKNAAKYAGFNGATGQYYYESIGRIRTQGIEVEGRGKITDSLEAIASYTFVDAEITRSNTAAEIGKVPAVTPRHAASLWLSYTVQSGALAGLGGGIGVRYIGETWGNNTNTMRNDAYTLLDASLRYDLGGLDDRLTGFSVAVNATNLTDKRAEICNAGTCYLGQGRTVLGTLKYKW</sequence>
<evidence type="ECO:0000256" key="9">
    <source>
        <dbReference type="ARBA" id="ARBA00023065"/>
    </source>
</evidence>
<evidence type="ECO:0000256" key="13">
    <source>
        <dbReference type="ARBA" id="ARBA00023237"/>
    </source>
</evidence>
<dbReference type="PANTHER" id="PTHR32552:SF68">
    <property type="entry name" value="FERRICHROME OUTER MEMBRANE TRANSPORTER_PHAGE RECEPTOR"/>
    <property type="match status" value="1"/>
</dbReference>
<evidence type="ECO:0000256" key="11">
    <source>
        <dbReference type="ARBA" id="ARBA00023136"/>
    </source>
</evidence>